<reference evidence="2 3" key="1">
    <citation type="journal article" date="2010" name="DNA Res.">
        <title>Genome sequence of Kitasatospora setae NBRC 14216T: an evolutionary snapshot of the family Streptomycetaceae.</title>
        <authorList>
            <person name="Ichikawa N."/>
            <person name="Oguchi A."/>
            <person name="Ikeda H."/>
            <person name="Ishikawa J."/>
            <person name="Kitani S."/>
            <person name="Watanabe Y."/>
            <person name="Nakamura S."/>
            <person name="Katano Y."/>
            <person name="Kishi E."/>
            <person name="Sasagawa M."/>
            <person name="Ankai A."/>
            <person name="Fukui S."/>
            <person name="Hashimoto Y."/>
            <person name="Kamata S."/>
            <person name="Otoguro M."/>
            <person name="Tanikawa S."/>
            <person name="Nihira T."/>
            <person name="Horinouchi S."/>
            <person name="Ohnishi Y."/>
            <person name="Hayakawa M."/>
            <person name="Kuzuyama T."/>
            <person name="Arisawa A."/>
            <person name="Nomoto F."/>
            <person name="Miura H."/>
            <person name="Takahashi Y."/>
            <person name="Fujita N."/>
        </authorList>
    </citation>
    <scope>NUCLEOTIDE SEQUENCE [LARGE SCALE GENOMIC DNA]</scope>
    <source>
        <strain evidence="3">ATCC 33774 / DSM 43861 / JCM 3304 / KCC A-0304 / NBRC 14216 / KM-6054</strain>
    </source>
</reference>
<organism evidence="2 3">
    <name type="scientific">Kitasatospora setae (strain ATCC 33774 / DSM 43861 / JCM 3304 / KCC A-0304 / NBRC 14216 / KM-6054)</name>
    <name type="common">Streptomyces setae</name>
    <dbReference type="NCBI Taxonomy" id="452652"/>
    <lineage>
        <taxon>Bacteria</taxon>
        <taxon>Bacillati</taxon>
        <taxon>Actinomycetota</taxon>
        <taxon>Actinomycetes</taxon>
        <taxon>Kitasatosporales</taxon>
        <taxon>Streptomycetaceae</taxon>
        <taxon>Kitasatospora</taxon>
    </lineage>
</organism>
<evidence type="ECO:0000256" key="1">
    <source>
        <dbReference type="SAM" id="MobiDB-lite"/>
    </source>
</evidence>
<dbReference type="EMBL" id="AP010968">
    <property type="protein sequence ID" value="BAJ28655.1"/>
    <property type="molecule type" value="Genomic_DNA"/>
</dbReference>
<sequence>MSTGNGFQIEVDNLRAFAAQVRRLLSEFEGSAGSSEVYGRSGISPAAFGDFPEAQALHAKYSLMRSELSSRLQMIQDAIDSVQQKADYTANNYDEQEQDTRKHVTLASDGWTPASSPGSTNPNESRAITPDTTGQHW</sequence>
<accession>E4NBS4</accession>
<dbReference type="eggNOG" id="ENOG503206D">
    <property type="taxonomic scope" value="Bacteria"/>
</dbReference>
<dbReference type="Proteomes" id="UP000007076">
    <property type="component" value="Chromosome"/>
</dbReference>
<evidence type="ECO:0000313" key="2">
    <source>
        <dbReference type="EMBL" id="BAJ28655.1"/>
    </source>
</evidence>
<protein>
    <submittedName>
        <fullName evidence="2">Uncharacterized protein</fullName>
    </submittedName>
</protein>
<evidence type="ECO:0000313" key="3">
    <source>
        <dbReference type="Proteomes" id="UP000007076"/>
    </source>
</evidence>
<feature type="region of interest" description="Disordered" evidence="1">
    <location>
        <begin position="92"/>
        <end position="137"/>
    </location>
</feature>
<gene>
    <name evidence="2" type="ordered locus">KSE_28440</name>
</gene>
<proteinExistence type="predicted"/>
<dbReference type="RefSeq" id="WP_014135968.1">
    <property type="nucleotide sequence ID" value="NC_016109.1"/>
</dbReference>
<dbReference type="AlphaFoldDB" id="E4NBS4"/>
<dbReference type="KEGG" id="ksk:KSE_28440"/>
<dbReference type="HOGENOM" id="CLU_1862513_0_0_11"/>
<dbReference type="PATRIC" id="fig|452652.3.peg.2847"/>
<keyword evidence="3" id="KW-1185">Reference proteome</keyword>
<name>E4NBS4_KITSK</name>
<feature type="compositionally biased region" description="Polar residues" evidence="1">
    <location>
        <begin position="113"/>
        <end position="137"/>
    </location>
</feature>